<evidence type="ECO:0000259" key="1">
    <source>
        <dbReference type="Pfam" id="PF10988"/>
    </source>
</evidence>
<accession>A0ABU9I0U2</accession>
<evidence type="ECO:0000313" key="2">
    <source>
        <dbReference type="EMBL" id="MEL1246047.1"/>
    </source>
</evidence>
<dbReference type="Pfam" id="PF10988">
    <property type="entry name" value="DUF2807"/>
    <property type="match status" value="1"/>
</dbReference>
<dbReference type="RefSeq" id="WP_341698342.1">
    <property type="nucleotide sequence ID" value="NZ_JBBYHR010000011.1"/>
</dbReference>
<sequence length="212" mass="22027">MKTLFAIAALAACQLTLAQKTQDLKDLKRITLGSDMTLNLVKGSENKIVYNDEEIDVDFSNGSLQINGDGSVTVYYKNELESITAGSDAHVSGSDEINGKSFTLTAGSDSNIDLNLNVKDLTVAAGSDAQVTLSGKADKATVAAGSDAEFNGKELSVKGDADVTLGSDAEGRITAKGTVNAVVTSDAQLTIYGGPKKVNETKSGDAEIIVMQ</sequence>
<dbReference type="InterPro" id="IPR021255">
    <property type="entry name" value="DUF2807"/>
</dbReference>
<reference evidence="2 3" key="1">
    <citation type="submission" date="2024-04" db="EMBL/GenBank/DDBJ databases">
        <title>Flavobacterium sp. DGU11 16S ribosomal RNA gene Genome sequencing and assembly.</title>
        <authorList>
            <person name="Park S."/>
        </authorList>
    </citation>
    <scope>NUCLEOTIDE SEQUENCE [LARGE SCALE GENOMIC DNA]</scope>
    <source>
        <strain evidence="2 3">DGU11</strain>
    </source>
</reference>
<keyword evidence="3" id="KW-1185">Reference proteome</keyword>
<feature type="domain" description="Putative auto-transporter adhesin head GIN" evidence="1">
    <location>
        <begin position="28"/>
        <end position="195"/>
    </location>
</feature>
<dbReference type="Proteomes" id="UP001464555">
    <property type="component" value="Unassembled WGS sequence"/>
</dbReference>
<gene>
    <name evidence="2" type="ORF">AAEO56_17365</name>
</gene>
<name>A0ABU9I0U2_9FLAO</name>
<organism evidence="2 3">
    <name type="scientific">Flavobacterium arundinis</name>
    <dbReference type="NCBI Taxonomy" id="3139143"/>
    <lineage>
        <taxon>Bacteria</taxon>
        <taxon>Pseudomonadati</taxon>
        <taxon>Bacteroidota</taxon>
        <taxon>Flavobacteriia</taxon>
        <taxon>Flavobacteriales</taxon>
        <taxon>Flavobacteriaceae</taxon>
        <taxon>Flavobacterium</taxon>
    </lineage>
</organism>
<protein>
    <submittedName>
        <fullName evidence="2">DUF2807 domain-containing protein</fullName>
    </submittedName>
</protein>
<comment type="caution">
    <text evidence="2">The sequence shown here is derived from an EMBL/GenBank/DDBJ whole genome shotgun (WGS) entry which is preliminary data.</text>
</comment>
<dbReference type="EMBL" id="JBBYHR010000011">
    <property type="protein sequence ID" value="MEL1246047.1"/>
    <property type="molecule type" value="Genomic_DNA"/>
</dbReference>
<proteinExistence type="predicted"/>
<evidence type="ECO:0000313" key="3">
    <source>
        <dbReference type="Proteomes" id="UP001464555"/>
    </source>
</evidence>
<dbReference type="Gene3D" id="2.160.20.120">
    <property type="match status" value="1"/>
</dbReference>